<keyword evidence="2" id="KW-0238">DNA-binding</keyword>
<evidence type="ECO:0000313" key="6">
    <source>
        <dbReference type="Proteomes" id="UP000252585"/>
    </source>
</evidence>
<dbReference type="InterPro" id="IPR036390">
    <property type="entry name" value="WH_DNA-bd_sf"/>
</dbReference>
<keyword evidence="1" id="KW-0805">Transcription regulation</keyword>
<dbReference type="OrthoDB" id="149756at2"/>
<dbReference type="InterPro" id="IPR036388">
    <property type="entry name" value="WH-like_DNA-bd_sf"/>
</dbReference>
<dbReference type="PROSITE" id="PS50949">
    <property type="entry name" value="HTH_GNTR"/>
    <property type="match status" value="1"/>
</dbReference>
<dbReference type="InterPro" id="IPR028978">
    <property type="entry name" value="Chorismate_lyase_/UTRA_dom_sf"/>
</dbReference>
<reference evidence="5 6" key="1">
    <citation type="submission" date="2018-07" db="EMBL/GenBank/DDBJ databases">
        <title>Genomic Encyclopedia of Type Strains, Phase IV (KMG-IV): sequencing the most valuable type-strain genomes for metagenomic binning, comparative biology and taxonomic classification.</title>
        <authorList>
            <person name="Goeker M."/>
        </authorList>
    </citation>
    <scope>NUCLEOTIDE SEQUENCE [LARGE SCALE GENOMIC DNA]</scope>
    <source>
        <strain evidence="5 6">DSM 27696</strain>
    </source>
</reference>
<gene>
    <name evidence="5" type="ORF">DFR57_10654</name>
</gene>
<dbReference type="InterPro" id="IPR011663">
    <property type="entry name" value="UTRA"/>
</dbReference>
<dbReference type="GO" id="GO:0045892">
    <property type="term" value="P:negative regulation of DNA-templated transcription"/>
    <property type="evidence" value="ECO:0007669"/>
    <property type="project" value="TreeGrafter"/>
</dbReference>
<dbReference type="Pfam" id="PF00392">
    <property type="entry name" value="GntR"/>
    <property type="match status" value="1"/>
</dbReference>
<dbReference type="AlphaFoldDB" id="A0A368XVW9"/>
<dbReference type="PANTHER" id="PTHR44846">
    <property type="entry name" value="MANNOSYL-D-GLYCERATE TRANSPORT/METABOLISM SYSTEM REPRESSOR MNGR-RELATED"/>
    <property type="match status" value="1"/>
</dbReference>
<dbReference type="GO" id="GO:0003677">
    <property type="term" value="F:DNA binding"/>
    <property type="evidence" value="ECO:0007669"/>
    <property type="project" value="UniProtKB-KW"/>
</dbReference>
<accession>A0A368XVW9</accession>
<evidence type="ECO:0000259" key="4">
    <source>
        <dbReference type="PROSITE" id="PS50949"/>
    </source>
</evidence>
<name>A0A368XVW9_9BACI</name>
<dbReference type="PANTHER" id="PTHR44846:SF17">
    <property type="entry name" value="GNTR-FAMILY TRANSCRIPTIONAL REGULATOR"/>
    <property type="match status" value="1"/>
</dbReference>
<dbReference type="SMART" id="SM00345">
    <property type="entry name" value="HTH_GNTR"/>
    <property type="match status" value="1"/>
</dbReference>
<dbReference type="RefSeq" id="WP_114352651.1">
    <property type="nucleotide sequence ID" value="NZ_QPJJ01000006.1"/>
</dbReference>
<keyword evidence="3" id="KW-0804">Transcription</keyword>
<dbReference type="SUPFAM" id="SSF64288">
    <property type="entry name" value="Chorismate lyase-like"/>
    <property type="match status" value="1"/>
</dbReference>
<dbReference type="InterPro" id="IPR000524">
    <property type="entry name" value="Tscrpt_reg_HTH_GntR"/>
</dbReference>
<evidence type="ECO:0000256" key="1">
    <source>
        <dbReference type="ARBA" id="ARBA00023015"/>
    </source>
</evidence>
<dbReference type="Pfam" id="PF07702">
    <property type="entry name" value="UTRA"/>
    <property type="match status" value="1"/>
</dbReference>
<dbReference type="SUPFAM" id="SSF46785">
    <property type="entry name" value="Winged helix' DNA-binding domain"/>
    <property type="match status" value="1"/>
</dbReference>
<keyword evidence="6" id="KW-1185">Reference proteome</keyword>
<evidence type="ECO:0000313" key="5">
    <source>
        <dbReference type="EMBL" id="RCW70657.1"/>
    </source>
</evidence>
<protein>
    <submittedName>
        <fullName evidence="5">GntR family transcriptional regulator</fullName>
    </submittedName>
</protein>
<proteinExistence type="predicted"/>
<sequence>MLTKGNEVTKFVKVMQRIKQAIENGTYKEREKLPSEFELSRIYKESRENIKTALRVLEEDDIVVRRPGVGIFVNSKPIFSSGIEQLASVTEMIKNSGKTPGSQFISTEIITPTEEDNKRFKPLSLSNLAQVERVRTADGEPVVYCIDKLDADEVPIEMIHTHPSIFQFIKTYRNEEIDYAVAYIEPIGYHEKISPILDCQPDQALLLLKQVHYTKDNKPILYSANFFRADVFSFYVLRQRG</sequence>
<evidence type="ECO:0000256" key="3">
    <source>
        <dbReference type="ARBA" id="ARBA00023163"/>
    </source>
</evidence>
<organism evidence="5 6">
    <name type="scientific">Saliterribacillus persicus</name>
    <dbReference type="NCBI Taxonomy" id="930114"/>
    <lineage>
        <taxon>Bacteria</taxon>
        <taxon>Bacillati</taxon>
        <taxon>Bacillota</taxon>
        <taxon>Bacilli</taxon>
        <taxon>Bacillales</taxon>
        <taxon>Bacillaceae</taxon>
        <taxon>Saliterribacillus</taxon>
    </lineage>
</organism>
<evidence type="ECO:0000256" key="2">
    <source>
        <dbReference type="ARBA" id="ARBA00023125"/>
    </source>
</evidence>
<dbReference type="Proteomes" id="UP000252585">
    <property type="component" value="Unassembled WGS sequence"/>
</dbReference>
<dbReference type="Gene3D" id="3.40.1410.10">
    <property type="entry name" value="Chorismate lyase-like"/>
    <property type="match status" value="1"/>
</dbReference>
<comment type="caution">
    <text evidence="5">The sequence shown here is derived from an EMBL/GenBank/DDBJ whole genome shotgun (WGS) entry which is preliminary data.</text>
</comment>
<dbReference type="Gene3D" id="1.10.10.10">
    <property type="entry name" value="Winged helix-like DNA-binding domain superfamily/Winged helix DNA-binding domain"/>
    <property type="match status" value="1"/>
</dbReference>
<dbReference type="CDD" id="cd07377">
    <property type="entry name" value="WHTH_GntR"/>
    <property type="match status" value="1"/>
</dbReference>
<dbReference type="EMBL" id="QPJJ01000006">
    <property type="protein sequence ID" value="RCW70657.1"/>
    <property type="molecule type" value="Genomic_DNA"/>
</dbReference>
<dbReference type="InterPro" id="IPR050679">
    <property type="entry name" value="Bact_HTH_transcr_reg"/>
</dbReference>
<feature type="domain" description="HTH gntR-type" evidence="4">
    <location>
        <begin position="8"/>
        <end position="76"/>
    </location>
</feature>
<dbReference type="SMART" id="SM00866">
    <property type="entry name" value="UTRA"/>
    <property type="match status" value="1"/>
</dbReference>
<dbReference type="GO" id="GO:0003700">
    <property type="term" value="F:DNA-binding transcription factor activity"/>
    <property type="evidence" value="ECO:0007669"/>
    <property type="project" value="InterPro"/>
</dbReference>